<gene>
    <name evidence="2" type="ORF">DSM112329_02966</name>
</gene>
<accession>A0AAU7AWW4</accession>
<evidence type="ECO:0000313" key="2">
    <source>
        <dbReference type="EMBL" id="XAY06104.1"/>
    </source>
</evidence>
<organism evidence="2">
    <name type="scientific">Paraconexibacter sp. AEG42_29</name>
    <dbReference type="NCBI Taxonomy" id="2997339"/>
    <lineage>
        <taxon>Bacteria</taxon>
        <taxon>Bacillati</taxon>
        <taxon>Actinomycetota</taxon>
        <taxon>Thermoleophilia</taxon>
        <taxon>Solirubrobacterales</taxon>
        <taxon>Paraconexibacteraceae</taxon>
        <taxon>Paraconexibacter</taxon>
    </lineage>
</organism>
<dbReference type="EMBL" id="CP114014">
    <property type="protein sequence ID" value="XAY06104.1"/>
    <property type="molecule type" value="Genomic_DNA"/>
</dbReference>
<name>A0AAU7AWW4_9ACTN</name>
<protein>
    <submittedName>
        <fullName evidence="2">Uncharacterized protein</fullName>
    </submittedName>
</protein>
<sequence length="347" mass="36264">MLSDSEFPAISAMTESVIAAIERAEASETASVRATRSRRVRRGGLIALAVLGIGTPAAIAVKGALSPNAVPVTIAVPDPVTGTVQEVDATGVVVAEGFHDSKAWTIYARRCEAGGLVTIADAAAVGLQRRSQPGGISACFGARPNPDRPGTLHPNGAANFRTRGLTVLYGFVPSAAATVEITATSHKDPAVTRTFPVRAEPLPNAVVREGDLLDGYSVYHVETAEDLAIRRADVKDSAGRTILICTPTACNRPGSPPTPRLPAPRPVPSPRPLPATPQIGSGRCSAIARNTVGRTEMQAGRYAVSHGCALRVVRRDGTSLEHFMDFRSTRINVATRNGTVTAIESVG</sequence>
<dbReference type="KEGG" id="parq:DSM112329_02966"/>
<dbReference type="AlphaFoldDB" id="A0AAU7AWW4"/>
<reference evidence="2" key="1">
    <citation type="submission" date="2022-12" db="EMBL/GenBank/DDBJ databases">
        <title>Paraconexibacter alkalitolerans sp. nov. and Baekduia alba sp. nov., isolated from soil and emended description of the genera Paraconexibacter (Chun et al., 2020) and Baekduia (An et al., 2020).</title>
        <authorList>
            <person name="Vieira S."/>
            <person name="Huber K.J."/>
            <person name="Geppert A."/>
            <person name="Wolf J."/>
            <person name="Neumann-Schaal M."/>
            <person name="Muesken M."/>
            <person name="Overmann J."/>
        </authorList>
    </citation>
    <scope>NUCLEOTIDE SEQUENCE</scope>
    <source>
        <strain evidence="2">AEG42_29</strain>
    </source>
</reference>
<proteinExistence type="predicted"/>
<evidence type="ECO:0000256" key="1">
    <source>
        <dbReference type="SAM" id="MobiDB-lite"/>
    </source>
</evidence>
<feature type="region of interest" description="Disordered" evidence="1">
    <location>
        <begin position="249"/>
        <end position="281"/>
    </location>
</feature>
<dbReference type="RefSeq" id="WP_354697343.1">
    <property type="nucleotide sequence ID" value="NZ_CP114014.1"/>
</dbReference>
<feature type="compositionally biased region" description="Pro residues" evidence="1">
    <location>
        <begin position="254"/>
        <end position="275"/>
    </location>
</feature>